<name>A0ABR2LHG9_9ASPA</name>
<keyword evidence="4 8" id="KW-0812">Transmembrane</keyword>
<sequence length="383" mass="42457">MFSDDIAFLTGAALNGVVKSLRMLISGCILLGIVVGFTNQSALLYLYEMAPARLRGMVDWGWWLSLVLTGVLDTISTVGSLVLPDTPSSLIEHKHEEAKVMLQMVRDTDEVNEEFQDLVIAKIDSKTVRRQWMNIVQPCYWPQLTMVVVISFSKQVTVINTIMFYAPELFKIFWLGKQAVLMLSVITDIVNMGANTVYIVSVDKVRRRALFLEGGLQMFINHIVVGFLIGIQFGMIDAETVLSRGYATVVVFSSASTCRRWPGLGPWDAAGMAGAVRDLPAGDPTVTVEHHHVRQHVLHFRHLSGLHEHALSHGIQHLRCMSIPNNDLHCALPPGDEECSDREDDVRLEEPLVLGGVHPRRGSACPEQDASQGLPYLSIHASP</sequence>
<feature type="transmembrane region" description="Helical" evidence="8">
    <location>
        <begin position="24"/>
        <end position="48"/>
    </location>
</feature>
<proteinExistence type="inferred from homology"/>
<dbReference type="Gene3D" id="1.20.1250.20">
    <property type="entry name" value="MFS general substrate transporter like domains"/>
    <property type="match status" value="1"/>
</dbReference>
<evidence type="ECO:0000256" key="8">
    <source>
        <dbReference type="SAM" id="Phobius"/>
    </source>
</evidence>
<feature type="transmembrane region" description="Helical" evidence="8">
    <location>
        <begin position="179"/>
        <end position="199"/>
    </location>
</feature>
<feature type="transmembrane region" description="Helical" evidence="8">
    <location>
        <begin position="60"/>
        <end position="83"/>
    </location>
</feature>
<dbReference type="Pfam" id="PF00083">
    <property type="entry name" value="Sugar_tr"/>
    <property type="match status" value="2"/>
</dbReference>
<comment type="caution">
    <text evidence="9">The sequence shown here is derived from an EMBL/GenBank/DDBJ whole genome shotgun (WGS) entry which is preliminary data.</text>
</comment>
<comment type="similarity">
    <text evidence="2">Belongs to the major facilitator superfamily. Sugar transporter (TC 2.A.1.1) family.</text>
</comment>
<evidence type="ECO:0000256" key="2">
    <source>
        <dbReference type="ARBA" id="ARBA00010992"/>
    </source>
</evidence>
<dbReference type="SUPFAM" id="SSF103473">
    <property type="entry name" value="MFS general substrate transporter"/>
    <property type="match status" value="1"/>
</dbReference>
<evidence type="ECO:0000256" key="7">
    <source>
        <dbReference type="SAM" id="MobiDB-lite"/>
    </source>
</evidence>
<evidence type="ECO:0000256" key="3">
    <source>
        <dbReference type="ARBA" id="ARBA00022448"/>
    </source>
</evidence>
<evidence type="ECO:0000313" key="10">
    <source>
        <dbReference type="Proteomes" id="UP001412067"/>
    </source>
</evidence>
<dbReference type="PANTHER" id="PTHR23500">
    <property type="entry name" value="SOLUTE CARRIER FAMILY 2, FACILITATED GLUCOSE TRANSPORTER"/>
    <property type="match status" value="1"/>
</dbReference>
<dbReference type="EMBL" id="JBBWWR010000019">
    <property type="protein sequence ID" value="KAK8941545.1"/>
    <property type="molecule type" value="Genomic_DNA"/>
</dbReference>
<evidence type="ECO:0000256" key="6">
    <source>
        <dbReference type="ARBA" id="ARBA00023136"/>
    </source>
</evidence>
<comment type="subcellular location">
    <subcellularLocation>
        <location evidence="1">Membrane</location>
    </subcellularLocation>
</comment>
<evidence type="ECO:0000256" key="1">
    <source>
        <dbReference type="ARBA" id="ARBA00004370"/>
    </source>
</evidence>
<keyword evidence="6 8" id="KW-0472">Membrane</keyword>
<organism evidence="9 10">
    <name type="scientific">Platanthera guangdongensis</name>
    <dbReference type="NCBI Taxonomy" id="2320717"/>
    <lineage>
        <taxon>Eukaryota</taxon>
        <taxon>Viridiplantae</taxon>
        <taxon>Streptophyta</taxon>
        <taxon>Embryophyta</taxon>
        <taxon>Tracheophyta</taxon>
        <taxon>Spermatophyta</taxon>
        <taxon>Magnoliopsida</taxon>
        <taxon>Liliopsida</taxon>
        <taxon>Asparagales</taxon>
        <taxon>Orchidaceae</taxon>
        <taxon>Orchidoideae</taxon>
        <taxon>Orchideae</taxon>
        <taxon>Orchidinae</taxon>
        <taxon>Platanthera</taxon>
    </lineage>
</organism>
<feature type="region of interest" description="Disordered" evidence="7">
    <location>
        <begin position="357"/>
        <end position="383"/>
    </location>
</feature>
<keyword evidence="3" id="KW-0813">Transport</keyword>
<dbReference type="InterPro" id="IPR045262">
    <property type="entry name" value="STP/PLT_plant"/>
</dbReference>
<feature type="transmembrane region" description="Helical" evidence="8">
    <location>
        <begin position="219"/>
        <end position="236"/>
    </location>
</feature>
<protein>
    <submittedName>
        <fullName evidence="9">Sugar carrier protein C</fullName>
    </submittedName>
</protein>
<evidence type="ECO:0000256" key="4">
    <source>
        <dbReference type="ARBA" id="ARBA00022692"/>
    </source>
</evidence>
<dbReference type="InterPro" id="IPR036259">
    <property type="entry name" value="MFS_trans_sf"/>
</dbReference>
<evidence type="ECO:0000313" key="9">
    <source>
        <dbReference type="EMBL" id="KAK8941545.1"/>
    </source>
</evidence>
<gene>
    <name evidence="9" type="primary">STC</name>
    <name evidence="9" type="ORF">KSP40_PGU013724</name>
</gene>
<dbReference type="Proteomes" id="UP001412067">
    <property type="component" value="Unassembled WGS sequence"/>
</dbReference>
<dbReference type="PANTHER" id="PTHR23500:SF574">
    <property type="entry name" value="SUGAR TRANSPORT PROTEIN 1"/>
    <property type="match status" value="1"/>
</dbReference>
<evidence type="ECO:0000256" key="5">
    <source>
        <dbReference type="ARBA" id="ARBA00022989"/>
    </source>
</evidence>
<keyword evidence="10" id="KW-1185">Reference proteome</keyword>
<keyword evidence="5 8" id="KW-1133">Transmembrane helix</keyword>
<reference evidence="9 10" key="1">
    <citation type="journal article" date="2022" name="Nat. Plants">
        <title>Genomes of leafy and leafless Platanthera orchids illuminate the evolution of mycoheterotrophy.</title>
        <authorList>
            <person name="Li M.H."/>
            <person name="Liu K.W."/>
            <person name="Li Z."/>
            <person name="Lu H.C."/>
            <person name="Ye Q.L."/>
            <person name="Zhang D."/>
            <person name="Wang J.Y."/>
            <person name="Li Y.F."/>
            <person name="Zhong Z.M."/>
            <person name="Liu X."/>
            <person name="Yu X."/>
            <person name="Liu D.K."/>
            <person name="Tu X.D."/>
            <person name="Liu B."/>
            <person name="Hao Y."/>
            <person name="Liao X.Y."/>
            <person name="Jiang Y.T."/>
            <person name="Sun W.H."/>
            <person name="Chen J."/>
            <person name="Chen Y.Q."/>
            <person name="Ai Y."/>
            <person name="Zhai J.W."/>
            <person name="Wu S.S."/>
            <person name="Zhou Z."/>
            <person name="Hsiao Y.Y."/>
            <person name="Wu W.L."/>
            <person name="Chen Y.Y."/>
            <person name="Lin Y.F."/>
            <person name="Hsu J.L."/>
            <person name="Li C.Y."/>
            <person name="Wang Z.W."/>
            <person name="Zhao X."/>
            <person name="Zhong W.Y."/>
            <person name="Ma X.K."/>
            <person name="Ma L."/>
            <person name="Huang J."/>
            <person name="Chen G.Z."/>
            <person name="Huang M.Z."/>
            <person name="Huang L."/>
            <person name="Peng D.H."/>
            <person name="Luo Y.B."/>
            <person name="Zou S.Q."/>
            <person name="Chen S.P."/>
            <person name="Lan S."/>
            <person name="Tsai W.C."/>
            <person name="Van de Peer Y."/>
            <person name="Liu Z.J."/>
        </authorList>
    </citation>
    <scope>NUCLEOTIDE SEQUENCE [LARGE SCALE GENOMIC DNA]</scope>
    <source>
        <strain evidence="9">Lor288</strain>
    </source>
</reference>
<dbReference type="InterPro" id="IPR005828">
    <property type="entry name" value="MFS_sugar_transport-like"/>
</dbReference>
<accession>A0ABR2LHG9</accession>